<evidence type="ECO:0000313" key="1">
    <source>
        <dbReference type="EMBL" id="VDD92323.1"/>
    </source>
</evidence>
<organism evidence="3">
    <name type="scientific">Enterobius vermicularis</name>
    <name type="common">Human pinworm</name>
    <dbReference type="NCBI Taxonomy" id="51028"/>
    <lineage>
        <taxon>Eukaryota</taxon>
        <taxon>Metazoa</taxon>
        <taxon>Ecdysozoa</taxon>
        <taxon>Nematoda</taxon>
        <taxon>Chromadorea</taxon>
        <taxon>Rhabditida</taxon>
        <taxon>Spirurina</taxon>
        <taxon>Oxyuridomorpha</taxon>
        <taxon>Oxyuroidea</taxon>
        <taxon>Oxyuridae</taxon>
        <taxon>Enterobius</taxon>
    </lineage>
</organism>
<dbReference type="Proteomes" id="UP000274131">
    <property type="component" value="Unassembled WGS sequence"/>
</dbReference>
<keyword evidence="2" id="KW-1185">Reference proteome</keyword>
<dbReference type="WBParaSite" id="EVEC_0000757201-mRNA-1">
    <property type="protein sequence ID" value="EVEC_0000757201-mRNA-1"/>
    <property type="gene ID" value="EVEC_0000757201"/>
</dbReference>
<evidence type="ECO:0000313" key="2">
    <source>
        <dbReference type="Proteomes" id="UP000274131"/>
    </source>
</evidence>
<dbReference type="AlphaFoldDB" id="A0A0N4VAQ7"/>
<reference evidence="3" key="1">
    <citation type="submission" date="2017-02" db="UniProtKB">
        <authorList>
            <consortium name="WormBaseParasite"/>
        </authorList>
    </citation>
    <scope>IDENTIFICATION</scope>
</reference>
<proteinExistence type="predicted"/>
<dbReference type="EMBL" id="UXUI01008763">
    <property type="protein sequence ID" value="VDD92323.1"/>
    <property type="molecule type" value="Genomic_DNA"/>
</dbReference>
<gene>
    <name evidence="1" type="ORF">EVEC_LOCUS7074</name>
</gene>
<sequence length="126" mass="14783">MLKKSLLGFKSVLLTPLLLQNSYDSNISIPEKLNALDADYIKSVIPNLDIPHERLTAKVLSYPIDRQNQLAGNKNFEDKKTFKKTAYVNMPPKVNRYWPFKRIELSKLREKKRFLRKAIKLKIQRP</sequence>
<reference evidence="1 2" key="2">
    <citation type="submission" date="2018-10" db="EMBL/GenBank/DDBJ databases">
        <authorList>
            <consortium name="Pathogen Informatics"/>
        </authorList>
    </citation>
    <scope>NUCLEOTIDE SEQUENCE [LARGE SCALE GENOMIC DNA]</scope>
</reference>
<evidence type="ECO:0000313" key="3">
    <source>
        <dbReference type="WBParaSite" id="EVEC_0000757201-mRNA-1"/>
    </source>
</evidence>
<name>A0A0N4VAQ7_ENTVE</name>
<accession>A0A0N4VAQ7</accession>
<protein>
    <submittedName>
        <fullName evidence="1 3">Uncharacterized protein</fullName>
    </submittedName>
</protein>